<protein>
    <submittedName>
        <fullName evidence="2">Uncharacterized protein</fullName>
    </submittedName>
</protein>
<accession>A0A8I0AF76</accession>
<dbReference type="AlphaFoldDB" id="A0A8I0AF76"/>
<dbReference type="GeneID" id="69514510"/>
<proteinExistence type="predicted"/>
<organism evidence="2 3">
    <name type="scientific">Blautia segnis</name>
    <dbReference type="NCBI Taxonomy" id="2763030"/>
    <lineage>
        <taxon>Bacteria</taxon>
        <taxon>Bacillati</taxon>
        <taxon>Bacillota</taxon>
        <taxon>Clostridia</taxon>
        <taxon>Lachnospirales</taxon>
        <taxon>Lachnospiraceae</taxon>
        <taxon>Blautia</taxon>
    </lineage>
</organism>
<sequence length="216" mass="25584">MQAKEDEVYHLMDLKEWFSVLIGLGSFLEGIALYFFIFRIRAWDLAYLCVALALSIIFLLRQTAGISRRIMESEYCYMELEPDSLAVCQPEKNGRYESCRIFYPEIDKIVEGSRRGIPEFYVVLRETDQERESFFLLDDEEQKRNIFCVRSFGFDHEDFIHFYRKLRWNVPGRVRIIGTKNQEVRNLRKPNTGMCLLAALFLGYVVPKLLEVMKLF</sequence>
<comment type="caution">
    <text evidence="2">The sequence shown here is derived from an EMBL/GenBank/DDBJ whole genome shotgun (WGS) entry which is preliminary data.</text>
</comment>
<evidence type="ECO:0000313" key="2">
    <source>
        <dbReference type="EMBL" id="MBC5651552.1"/>
    </source>
</evidence>
<dbReference type="EMBL" id="JACOOT010000024">
    <property type="protein sequence ID" value="MBC5651552.1"/>
    <property type="molecule type" value="Genomic_DNA"/>
</dbReference>
<dbReference type="RefSeq" id="WP_147343029.1">
    <property type="nucleotide sequence ID" value="NZ_JACOOT010000024.1"/>
</dbReference>
<name>A0A8I0AF76_9FIRM</name>
<dbReference type="Proteomes" id="UP000652847">
    <property type="component" value="Unassembled WGS sequence"/>
</dbReference>
<feature type="transmembrane region" description="Helical" evidence="1">
    <location>
        <begin position="17"/>
        <end position="37"/>
    </location>
</feature>
<evidence type="ECO:0000256" key="1">
    <source>
        <dbReference type="SAM" id="Phobius"/>
    </source>
</evidence>
<keyword evidence="3" id="KW-1185">Reference proteome</keyword>
<keyword evidence="1" id="KW-0812">Transmembrane</keyword>
<keyword evidence="1" id="KW-1133">Transmembrane helix</keyword>
<reference evidence="2 3" key="1">
    <citation type="submission" date="2020-08" db="EMBL/GenBank/DDBJ databases">
        <title>Genome public.</title>
        <authorList>
            <person name="Liu C."/>
            <person name="Sun Q."/>
        </authorList>
    </citation>
    <scope>NUCLEOTIDE SEQUENCE [LARGE SCALE GENOMIC DNA]</scope>
    <source>
        <strain evidence="2 3">BX17</strain>
    </source>
</reference>
<gene>
    <name evidence="2" type="ORF">H8S54_10585</name>
</gene>
<feature type="transmembrane region" description="Helical" evidence="1">
    <location>
        <begin position="43"/>
        <end position="60"/>
    </location>
</feature>
<evidence type="ECO:0000313" key="3">
    <source>
        <dbReference type="Proteomes" id="UP000652847"/>
    </source>
</evidence>
<keyword evidence="1" id="KW-0472">Membrane</keyword>